<dbReference type="Proteomes" id="UP000235659">
    <property type="component" value="Unassembled WGS sequence"/>
</dbReference>
<protein>
    <submittedName>
        <fullName evidence="1">Uncharacterized protein</fullName>
    </submittedName>
</protein>
<evidence type="ECO:0000313" key="2">
    <source>
        <dbReference type="Proteomes" id="UP000235659"/>
    </source>
</evidence>
<evidence type="ECO:0000313" key="1">
    <source>
        <dbReference type="EMBL" id="PMS27305.1"/>
    </source>
</evidence>
<keyword evidence="2" id="KW-1185">Reference proteome</keyword>
<comment type="caution">
    <text evidence="1">The sequence shown here is derived from an EMBL/GenBank/DDBJ whole genome shotgun (WGS) entry which is preliminary data.</text>
</comment>
<accession>A0ABX4V0Y7</accession>
<dbReference type="EMBL" id="PNXY01000021">
    <property type="protein sequence ID" value="PMS27305.1"/>
    <property type="molecule type" value="Genomic_DNA"/>
</dbReference>
<organism evidence="1 2">
    <name type="scientific">Paraburkholderia rhynchosiae</name>
    <dbReference type="NCBI Taxonomy" id="487049"/>
    <lineage>
        <taxon>Bacteria</taxon>
        <taxon>Pseudomonadati</taxon>
        <taxon>Pseudomonadota</taxon>
        <taxon>Betaproteobacteria</taxon>
        <taxon>Burkholderiales</taxon>
        <taxon>Burkholderiaceae</taxon>
        <taxon>Paraburkholderia</taxon>
    </lineage>
</organism>
<gene>
    <name evidence="1" type="ORF">C0Z16_25095</name>
</gene>
<name>A0ABX4V0Y7_9BURK</name>
<reference evidence="1 2" key="1">
    <citation type="submission" date="2018-01" db="EMBL/GenBank/DDBJ databases">
        <title>Whole genome analyses suggest that Burkholderia sensu lato contains two further novel genera in the rhizoxinica-symbiotica group Mycetohabitans gen. nov., and Trinickia gen. nov.: implications for the evolution of diazotrophy and nodulation in the Burkholderiaceae.</title>
        <authorList>
            <person name="Estrada-de los Santos P."/>
            <person name="Palmer M."/>
            <person name="Chavez-Ramirez B."/>
            <person name="Beukes C."/>
            <person name="Steenkamp E.T."/>
            <person name="Hirsch A.M."/>
            <person name="Manyaka P."/>
            <person name="Maluk M."/>
            <person name="Lafos M."/>
            <person name="Crook M."/>
            <person name="Gross E."/>
            <person name="Simon M.F."/>
            <person name="Bueno dos Reis Junior F."/>
            <person name="Poole P.S."/>
            <person name="Venter S.N."/>
            <person name="James E.K."/>
        </authorList>
    </citation>
    <scope>NUCLEOTIDE SEQUENCE [LARGE SCALE GENOMIC DNA]</scope>
    <source>
        <strain evidence="1 2">WSM 3937</strain>
    </source>
</reference>
<sequence length="110" mass="12607">MDTVIQNQQPVHPKSATGWSGVHGFSDRLIGSSLELVVYADHCNETMMQTDSRLDDRAFVERLYSDNKGAGGQPLLQPARPTLKWHFENRDFGMLETKTQTFFRVYFSPR</sequence>
<proteinExistence type="predicted"/>